<name>A0AAQ3L2C1_9LILI</name>
<evidence type="ECO:0000313" key="3">
    <source>
        <dbReference type="Proteomes" id="UP001327560"/>
    </source>
</evidence>
<feature type="coiled-coil region" evidence="1">
    <location>
        <begin position="155"/>
        <end position="196"/>
    </location>
</feature>
<dbReference type="EMBL" id="CP136898">
    <property type="protein sequence ID" value="WOL19279.1"/>
    <property type="molecule type" value="Genomic_DNA"/>
</dbReference>
<dbReference type="AlphaFoldDB" id="A0AAQ3L2C1"/>
<organism evidence="2 3">
    <name type="scientific">Canna indica</name>
    <name type="common">Indian-shot</name>
    <dbReference type="NCBI Taxonomy" id="4628"/>
    <lineage>
        <taxon>Eukaryota</taxon>
        <taxon>Viridiplantae</taxon>
        <taxon>Streptophyta</taxon>
        <taxon>Embryophyta</taxon>
        <taxon>Tracheophyta</taxon>
        <taxon>Spermatophyta</taxon>
        <taxon>Magnoliopsida</taxon>
        <taxon>Liliopsida</taxon>
        <taxon>Zingiberales</taxon>
        <taxon>Cannaceae</taxon>
        <taxon>Canna</taxon>
    </lineage>
</organism>
<proteinExistence type="predicted"/>
<evidence type="ECO:0000313" key="2">
    <source>
        <dbReference type="EMBL" id="WOL19279.1"/>
    </source>
</evidence>
<dbReference type="PANTHER" id="PTHR37226:SF4">
    <property type="entry name" value="GOLGIN FAMILY A PROTEIN"/>
    <property type="match status" value="1"/>
</dbReference>
<keyword evidence="1" id="KW-0175">Coiled coil</keyword>
<feature type="coiled-coil region" evidence="1">
    <location>
        <begin position="9"/>
        <end position="71"/>
    </location>
</feature>
<reference evidence="2 3" key="1">
    <citation type="submission" date="2023-10" db="EMBL/GenBank/DDBJ databases">
        <title>Chromosome-scale genome assembly provides insights into flower coloration mechanisms of Canna indica.</title>
        <authorList>
            <person name="Li C."/>
        </authorList>
    </citation>
    <scope>NUCLEOTIDE SEQUENCE [LARGE SCALE GENOMIC DNA]</scope>
    <source>
        <tissue evidence="2">Flower</tissue>
    </source>
</reference>
<keyword evidence="3" id="KW-1185">Reference proteome</keyword>
<gene>
    <name evidence="2" type="ORF">Cni_G28077</name>
</gene>
<dbReference type="PANTHER" id="PTHR37226">
    <property type="entry name" value="GOLGIN FAMILY A PROTEIN"/>
    <property type="match status" value="1"/>
</dbReference>
<sequence>MGSVSSRCYGRERTTNELLRAKIQLLEEEIDQVKRSRQYEAWDYEERLAAFAAKEEEWRRHEEEAARLRKAVKADVHRRRCLEKESAAAEAGCGEDPVKRWRCLGASGYLVECMKDEQARREETVEKWKQLYLTIKTELDDLIRRTREGERFGWVSEENVMIEQLQTELREMEKSMEALRSHIAVLQKEAAKKDREIDILRQCLRILSSKKRGFSTNYFTKSLRS</sequence>
<evidence type="ECO:0000256" key="1">
    <source>
        <dbReference type="SAM" id="Coils"/>
    </source>
</evidence>
<protein>
    <submittedName>
        <fullName evidence="2">Golgin subfamily A member 6-like protein 22</fullName>
    </submittedName>
</protein>
<dbReference type="Proteomes" id="UP001327560">
    <property type="component" value="Chromosome 9"/>
</dbReference>
<accession>A0AAQ3L2C1</accession>